<dbReference type="Proteomes" id="UP000242687">
    <property type="component" value="Unassembled WGS sequence"/>
</dbReference>
<dbReference type="Gene3D" id="2.40.128.110">
    <property type="entry name" value="Lipid/polyisoprenoid-binding, YceI-like"/>
    <property type="match status" value="1"/>
</dbReference>
<dbReference type="OrthoDB" id="116832at2"/>
<protein>
    <submittedName>
        <fullName evidence="2">YceI-like domain-containing protein</fullName>
    </submittedName>
</protein>
<sequence>MKYIAIFLLAWMCSIKVGQDLYACKNARITLFSSAPIEDIDAASNSGTSVLNTATGEIAFSVNISSFKFKKSLMQEHFNSEYLESDKYPRATFKGKMQQAINPAQNGTYPVNVTGELEVHGVKQTRTLPGTITVNNGNISLNAEFMVKCADHNIEIPKIVFHNIAESIKITVTANYSPAK</sequence>
<keyword evidence="3" id="KW-1185">Reference proteome</keyword>
<dbReference type="PANTHER" id="PTHR34406">
    <property type="entry name" value="PROTEIN YCEI"/>
    <property type="match status" value="1"/>
</dbReference>
<dbReference type="RefSeq" id="WP_100339420.1">
    <property type="nucleotide sequence ID" value="NZ_PGFJ01000001.1"/>
</dbReference>
<dbReference type="SUPFAM" id="SSF101874">
    <property type="entry name" value="YceI-like"/>
    <property type="match status" value="1"/>
</dbReference>
<proteinExistence type="predicted"/>
<dbReference type="InterPro" id="IPR007372">
    <property type="entry name" value="Lipid/polyisoprenoid-bd_YceI"/>
</dbReference>
<evidence type="ECO:0000259" key="1">
    <source>
        <dbReference type="Pfam" id="PF04264"/>
    </source>
</evidence>
<evidence type="ECO:0000313" key="2">
    <source>
        <dbReference type="EMBL" id="PJJ83127.1"/>
    </source>
</evidence>
<comment type="caution">
    <text evidence="2">The sequence shown here is derived from an EMBL/GenBank/DDBJ whole genome shotgun (WGS) entry which is preliminary data.</text>
</comment>
<evidence type="ECO:0000313" key="3">
    <source>
        <dbReference type="Proteomes" id="UP000242687"/>
    </source>
</evidence>
<dbReference type="InterPro" id="IPR036761">
    <property type="entry name" value="TTHA0802/YceI-like_sf"/>
</dbReference>
<name>A0A2H9VQJ6_9SPHI</name>
<dbReference type="Pfam" id="PF04264">
    <property type="entry name" value="YceI"/>
    <property type="match status" value="1"/>
</dbReference>
<gene>
    <name evidence="2" type="ORF">CLV57_0105</name>
</gene>
<organism evidence="2 3">
    <name type="scientific">Mucilaginibacter auburnensis</name>
    <dbReference type="NCBI Taxonomy" id="1457233"/>
    <lineage>
        <taxon>Bacteria</taxon>
        <taxon>Pseudomonadati</taxon>
        <taxon>Bacteroidota</taxon>
        <taxon>Sphingobacteriia</taxon>
        <taxon>Sphingobacteriales</taxon>
        <taxon>Sphingobacteriaceae</taxon>
        <taxon>Mucilaginibacter</taxon>
    </lineage>
</organism>
<dbReference type="EMBL" id="PGFJ01000001">
    <property type="protein sequence ID" value="PJJ83127.1"/>
    <property type="molecule type" value="Genomic_DNA"/>
</dbReference>
<feature type="domain" description="Lipid/polyisoprenoid-binding YceI-like" evidence="1">
    <location>
        <begin position="48"/>
        <end position="174"/>
    </location>
</feature>
<accession>A0A2H9VQJ6</accession>
<reference evidence="2 3" key="1">
    <citation type="submission" date="2017-11" db="EMBL/GenBank/DDBJ databases">
        <title>Genomic Encyclopedia of Archaeal and Bacterial Type Strains, Phase II (KMG-II): From Individual Species to Whole Genera.</title>
        <authorList>
            <person name="Goeker M."/>
        </authorList>
    </citation>
    <scope>NUCLEOTIDE SEQUENCE [LARGE SCALE GENOMIC DNA]</scope>
    <source>
        <strain evidence="2 3">DSM 28175</strain>
    </source>
</reference>
<dbReference type="PANTHER" id="PTHR34406:SF1">
    <property type="entry name" value="PROTEIN YCEI"/>
    <property type="match status" value="1"/>
</dbReference>
<dbReference type="AlphaFoldDB" id="A0A2H9VQJ6"/>